<name>A0A5M9GXS5_9SPHI</name>
<dbReference type="EMBL" id="VWNE01000036">
    <property type="protein sequence ID" value="KAA8477574.1"/>
    <property type="molecule type" value="Genomic_DNA"/>
</dbReference>
<keyword evidence="5" id="KW-0418">Kinase</keyword>
<dbReference type="SMART" id="SM00091">
    <property type="entry name" value="PAS"/>
    <property type="match status" value="3"/>
</dbReference>
<dbReference type="Proteomes" id="UP000322918">
    <property type="component" value="Unassembled WGS sequence"/>
</dbReference>
<dbReference type="InterPro" id="IPR036097">
    <property type="entry name" value="HisK_dim/P_sf"/>
</dbReference>
<reference evidence="8 9" key="1">
    <citation type="submission" date="2019-09" db="EMBL/GenBank/DDBJ databases">
        <title>Pararcticibacter amylolyticus gen. nov., sp. nov., isolated from a rottenly hemp rope, and reclassification of Pedobacter tournemirensis as Pararcticibacter tournemirensis comb. nov.</title>
        <authorList>
            <person name="Cai Y."/>
        </authorList>
    </citation>
    <scope>NUCLEOTIDE SEQUENCE [LARGE SCALE GENOMIC DNA]</scope>
    <source>
        <strain evidence="8 9">TF5-37.2-LB10</strain>
    </source>
</reference>
<keyword evidence="3" id="KW-0597">Phosphoprotein</keyword>
<dbReference type="CDD" id="cd00130">
    <property type="entry name" value="PAS"/>
    <property type="match status" value="2"/>
</dbReference>
<evidence type="ECO:0000256" key="1">
    <source>
        <dbReference type="ARBA" id="ARBA00000085"/>
    </source>
</evidence>
<feature type="domain" description="PAC" evidence="7">
    <location>
        <begin position="73"/>
        <end position="126"/>
    </location>
</feature>
<dbReference type="InterPro" id="IPR000700">
    <property type="entry name" value="PAS-assoc_C"/>
</dbReference>
<dbReference type="PANTHER" id="PTHR43304:SF1">
    <property type="entry name" value="PAC DOMAIN-CONTAINING PROTEIN"/>
    <property type="match status" value="1"/>
</dbReference>
<evidence type="ECO:0000256" key="4">
    <source>
        <dbReference type="ARBA" id="ARBA00022679"/>
    </source>
</evidence>
<dbReference type="SUPFAM" id="SSF47384">
    <property type="entry name" value="Homodimeric domain of signal transducing histidine kinase"/>
    <property type="match status" value="1"/>
</dbReference>
<proteinExistence type="predicted"/>
<dbReference type="InterPro" id="IPR052162">
    <property type="entry name" value="Sensor_kinase/Photoreceptor"/>
</dbReference>
<comment type="caution">
    <text evidence="8">The sequence shown here is derived from an EMBL/GenBank/DDBJ whole genome shotgun (WGS) entry which is preliminary data.</text>
</comment>
<dbReference type="SUPFAM" id="SSF55785">
    <property type="entry name" value="PYP-like sensor domain (PAS domain)"/>
    <property type="match status" value="3"/>
</dbReference>
<evidence type="ECO:0000259" key="7">
    <source>
        <dbReference type="PROSITE" id="PS50113"/>
    </source>
</evidence>
<comment type="catalytic activity">
    <reaction evidence="1">
        <text>ATP + protein L-histidine = ADP + protein N-phospho-L-histidine.</text>
        <dbReference type="EC" id="2.7.13.3"/>
    </reaction>
</comment>
<dbReference type="EC" id="2.7.13.3" evidence="2"/>
<evidence type="ECO:0000256" key="2">
    <source>
        <dbReference type="ARBA" id="ARBA00012438"/>
    </source>
</evidence>
<dbReference type="InterPro" id="IPR035965">
    <property type="entry name" value="PAS-like_dom_sf"/>
</dbReference>
<dbReference type="InterPro" id="IPR003661">
    <property type="entry name" value="HisK_dim/P_dom"/>
</dbReference>
<dbReference type="PROSITE" id="PS50113">
    <property type="entry name" value="PAC"/>
    <property type="match status" value="1"/>
</dbReference>
<dbReference type="Pfam" id="PF08447">
    <property type="entry name" value="PAS_3"/>
    <property type="match status" value="1"/>
</dbReference>
<dbReference type="Gene3D" id="3.30.450.20">
    <property type="entry name" value="PAS domain"/>
    <property type="match status" value="3"/>
</dbReference>
<evidence type="ECO:0000313" key="9">
    <source>
        <dbReference type="Proteomes" id="UP000322918"/>
    </source>
</evidence>
<evidence type="ECO:0000313" key="8">
    <source>
        <dbReference type="EMBL" id="KAA8477574.1"/>
    </source>
</evidence>
<feature type="domain" description="PAS" evidence="6">
    <location>
        <begin position="13"/>
        <end position="73"/>
    </location>
</feature>
<dbReference type="NCBIfam" id="TIGR00229">
    <property type="entry name" value="sensory_box"/>
    <property type="match status" value="3"/>
</dbReference>
<evidence type="ECO:0000256" key="3">
    <source>
        <dbReference type="ARBA" id="ARBA00022553"/>
    </source>
</evidence>
<dbReference type="Pfam" id="PF00989">
    <property type="entry name" value="PAS"/>
    <property type="match status" value="1"/>
</dbReference>
<dbReference type="Pfam" id="PF13426">
    <property type="entry name" value="PAS_9"/>
    <property type="match status" value="1"/>
</dbReference>
<dbReference type="RefSeq" id="WP_141813292.1">
    <property type="nucleotide sequence ID" value="NZ_VFPL01000001.1"/>
</dbReference>
<keyword evidence="9" id="KW-1185">Reference proteome</keyword>
<dbReference type="InterPro" id="IPR000014">
    <property type="entry name" value="PAS"/>
</dbReference>
<protein>
    <recommendedName>
        <fullName evidence="2">histidine kinase</fullName>
        <ecNumber evidence="2">2.7.13.3</ecNumber>
    </recommendedName>
</protein>
<dbReference type="PROSITE" id="PS50112">
    <property type="entry name" value="PAS"/>
    <property type="match status" value="1"/>
</dbReference>
<keyword evidence="4" id="KW-0808">Transferase</keyword>
<dbReference type="AlphaFoldDB" id="A0A5M9GXS5"/>
<evidence type="ECO:0000256" key="5">
    <source>
        <dbReference type="ARBA" id="ARBA00022777"/>
    </source>
</evidence>
<dbReference type="GO" id="GO:0006355">
    <property type="term" value="P:regulation of DNA-templated transcription"/>
    <property type="evidence" value="ECO:0007669"/>
    <property type="project" value="InterPro"/>
</dbReference>
<dbReference type="InterPro" id="IPR013767">
    <property type="entry name" value="PAS_fold"/>
</dbReference>
<dbReference type="OrthoDB" id="6231665at2"/>
<dbReference type="CDD" id="cd00082">
    <property type="entry name" value="HisKA"/>
    <property type="match status" value="1"/>
</dbReference>
<accession>A0A5M9GXS5</accession>
<sequence length="461" mass="53478">MKNQCKTLAYVKDAIWSFDVANQKFEYLNERFANLYELSLDELERAPFAWRRLVHPDDYYLVKRETEKVYNGESVEIEFRIIVNGITKWLSDKKTPVLDDNQNVTMIVGITSDITTRKEKELEMARSEYIYRYFFVNNPNPLWIYDIKTLKFLAVNHATIEKYGYSEEEFLKMTIADIRPREDVSKLVSEVKKVKNRFYQSEGWRHINRAGKIMYVNISGHGIEYEGKKAELVMIHDVTAEVKNKEEIIIAKRNLDTLINNINDLIWSVDQDYRLISANASFERLTTMAFNRKLMPGESVLQPRSGDESIDKWKGYYSRVLRGESVVFINVSSAVKGSTFEIRMRPIVNEDKVIGVVCVGRDIQKRLDAEKRMILQNTELKEIVSLASHEIRGPVTSLTGLVNLFNKDNLSDPFNSDVISLIQKVTNELDTVIHKIVEKSYSIQVDNEAIYSSPQNLSDYE</sequence>
<dbReference type="GO" id="GO:0000155">
    <property type="term" value="F:phosphorelay sensor kinase activity"/>
    <property type="evidence" value="ECO:0007669"/>
    <property type="project" value="InterPro"/>
</dbReference>
<dbReference type="PANTHER" id="PTHR43304">
    <property type="entry name" value="PHYTOCHROME-LIKE PROTEIN CPH1"/>
    <property type="match status" value="1"/>
</dbReference>
<dbReference type="InterPro" id="IPR013655">
    <property type="entry name" value="PAS_fold_3"/>
</dbReference>
<dbReference type="Gene3D" id="1.10.287.130">
    <property type="match status" value="1"/>
</dbReference>
<evidence type="ECO:0000259" key="6">
    <source>
        <dbReference type="PROSITE" id="PS50112"/>
    </source>
</evidence>
<gene>
    <name evidence="8" type="ORF">F1649_18655</name>
</gene>
<organism evidence="8 9">
    <name type="scientific">Arcticibacter tournemirensis</name>
    <dbReference type="NCBI Taxonomy" id="699437"/>
    <lineage>
        <taxon>Bacteria</taxon>
        <taxon>Pseudomonadati</taxon>
        <taxon>Bacteroidota</taxon>
        <taxon>Sphingobacteriia</taxon>
        <taxon>Sphingobacteriales</taxon>
        <taxon>Sphingobacteriaceae</taxon>
        <taxon>Arcticibacter</taxon>
    </lineage>
</organism>